<dbReference type="Proteomes" id="UP000664771">
    <property type="component" value="Unassembled WGS sequence"/>
</dbReference>
<dbReference type="InterPro" id="IPR001107">
    <property type="entry name" value="Band_7"/>
</dbReference>
<accession>A0ABS3LUB6</accession>
<protein>
    <recommendedName>
        <fullName evidence="2">Band 7 domain-containing protein</fullName>
    </recommendedName>
</protein>
<organism evidence="3 4">
    <name type="scientific">Acetobacter sacchari</name>
    <dbReference type="NCBI Taxonomy" id="2661687"/>
    <lineage>
        <taxon>Bacteria</taxon>
        <taxon>Pseudomonadati</taxon>
        <taxon>Pseudomonadota</taxon>
        <taxon>Alphaproteobacteria</taxon>
        <taxon>Acetobacterales</taxon>
        <taxon>Acetobacteraceae</taxon>
        <taxon>Acetobacter</taxon>
    </lineage>
</organism>
<reference evidence="3 4" key="1">
    <citation type="submission" date="2021-03" db="EMBL/GenBank/DDBJ databases">
        <title>The complete genome sequence of Acetobacter sacchari TBRC 11175.</title>
        <authorList>
            <person name="Charoenyingcharoen P."/>
            <person name="Yukphan P."/>
        </authorList>
    </citation>
    <scope>NUCLEOTIDE SEQUENCE [LARGE SCALE GENOMIC DNA]</scope>
    <source>
        <strain evidence="3 4">TBRC 11175</strain>
    </source>
</reference>
<dbReference type="InterPro" id="IPR036013">
    <property type="entry name" value="Band_7/SPFH_dom_sf"/>
</dbReference>
<comment type="caution">
    <text evidence="3">The sequence shown here is derived from an EMBL/GenBank/DDBJ whole genome shotgun (WGS) entry which is preliminary data.</text>
</comment>
<evidence type="ECO:0000256" key="1">
    <source>
        <dbReference type="ARBA" id="ARBA00004167"/>
    </source>
</evidence>
<sequence length="291" mass="32828">MIFFIAVMAVALVFLVRRFRVVPGRHAFVIERLGVPQDRPLRSGLHFIWPLCRIARQVSLMQSQVEKISDVKTRDDAFIRIQWVLRYAVNDTPEGIMAYAYKVEEPVKRLVFKVENEIRQIISGMTMDELYRQRDTIAEQVMSDQEDDAQESGVKIHGVTIEQPMPPEQVQVAMNNKLAAIARKEAAEAEAEAERVRRVGIARAEAESKRLQGEGIANERKAIAEGFRDAMQKLQEGLPEASSQEILALLLSVNENDMVTTASQTGKATVIFVPRSMDYATAQAAMREVRT</sequence>
<dbReference type="PANTHER" id="PTHR43327:SF10">
    <property type="entry name" value="STOMATIN-LIKE PROTEIN 2, MITOCHONDRIAL"/>
    <property type="match status" value="1"/>
</dbReference>
<dbReference type="Pfam" id="PF01145">
    <property type="entry name" value="Band_7"/>
    <property type="match status" value="1"/>
</dbReference>
<feature type="domain" description="Band 7" evidence="2">
    <location>
        <begin position="17"/>
        <end position="178"/>
    </location>
</feature>
<proteinExistence type="predicted"/>
<dbReference type="SMART" id="SM00244">
    <property type="entry name" value="PHB"/>
    <property type="match status" value="1"/>
</dbReference>
<dbReference type="EMBL" id="JAFVMF010000006">
    <property type="protein sequence ID" value="MBO1359503.1"/>
    <property type="molecule type" value="Genomic_DNA"/>
</dbReference>
<gene>
    <name evidence="3" type="ORF">J2D73_06785</name>
</gene>
<dbReference type="PANTHER" id="PTHR43327">
    <property type="entry name" value="STOMATIN-LIKE PROTEIN 2, MITOCHONDRIAL"/>
    <property type="match status" value="1"/>
</dbReference>
<dbReference type="SUPFAM" id="SSF117892">
    <property type="entry name" value="Band 7/SPFH domain"/>
    <property type="match status" value="1"/>
</dbReference>
<keyword evidence="4" id="KW-1185">Reference proteome</keyword>
<dbReference type="InterPro" id="IPR050710">
    <property type="entry name" value="Band7/mec-2_domain"/>
</dbReference>
<dbReference type="Gene3D" id="3.30.479.30">
    <property type="entry name" value="Band 7 domain"/>
    <property type="match status" value="1"/>
</dbReference>
<evidence type="ECO:0000313" key="4">
    <source>
        <dbReference type="Proteomes" id="UP000664771"/>
    </source>
</evidence>
<name>A0ABS3LUB6_9PROT</name>
<comment type="subcellular location">
    <subcellularLocation>
        <location evidence="1">Membrane</location>
        <topology evidence="1">Single-pass membrane protein</topology>
    </subcellularLocation>
</comment>
<evidence type="ECO:0000259" key="2">
    <source>
        <dbReference type="SMART" id="SM00244"/>
    </source>
</evidence>
<evidence type="ECO:0000313" key="3">
    <source>
        <dbReference type="EMBL" id="MBO1359503.1"/>
    </source>
</evidence>